<dbReference type="AlphaFoldDB" id="A0A923RUQ7"/>
<reference evidence="5" key="1">
    <citation type="submission" date="2020-08" db="EMBL/GenBank/DDBJ databases">
        <title>Genome public.</title>
        <authorList>
            <person name="Liu C."/>
            <person name="Sun Q."/>
        </authorList>
    </citation>
    <scope>NUCLEOTIDE SEQUENCE</scope>
    <source>
        <strain evidence="5">NSJ-28</strain>
    </source>
</reference>
<dbReference type="PANTHER" id="PTHR24220:SF692">
    <property type="entry name" value="ABC TRANSPORTER DOMAIN-CONTAINING PROTEIN"/>
    <property type="match status" value="1"/>
</dbReference>
<organism evidence="5 6">
    <name type="scientific">Agathobaculum faecis</name>
    <dbReference type="NCBI Taxonomy" id="2763013"/>
    <lineage>
        <taxon>Bacteria</taxon>
        <taxon>Bacillati</taxon>
        <taxon>Bacillota</taxon>
        <taxon>Clostridia</taxon>
        <taxon>Eubacteriales</taxon>
        <taxon>Butyricicoccaceae</taxon>
        <taxon>Agathobaculum</taxon>
    </lineage>
</organism>
<dbReference type="CDD" id="cd03255">
    <property type="entry name" value="ABC_MJ0796_LolCDE_FtsE"/>
    <property type="match status" value="1"/>
</dbReference>
<keyword evidence="1" id="KW-0813">Transport</keyword>
<protein>
    <submittedName>
        <fullName evidence="5">ABC transporter ATP-binding protein</fullName>
    </submittedName>
</protein>
<dbReference type="Gene3D" id="3.40.50.300">
    <property type="entry name" value="P-loop containing nucleotide triphosphate hydrolases"/>
    <property type="match status" value="1"/>
</dbReference>
<dbReference type="PROSITE" id="PS00211">
    <property type="entry name" value="ABC_TRANSPORTER_1"/>
    <property type="match status" value="1"/>
</dbReference>
<dbReference type="InterPro" id="IPR027417">
    <property type="entry name" value="P-loop_NTPase"/>
</dbReference>
<dbReference type="GO" id="GO:0005886">
    <property type="term" value="C:plasma membrane"/>
    <property type="evidence" value="ECO:0007669"/>
    <property type="project" value="TreeGrafter"/>
</dbReference>
<comment type="caution">
    <text evidence="5">The sequence shown here is derived from an EMBL/GenBank/DDBJ whole genome shotgun (WGS) entry which is preliminary data.</text>
</comment>
<dbReference type="FunFam" id="3.40.50.300:FF:000032">
    <property type="entry name" value="Export ABC transporter ATP-binding protein"/>
    <property type="match status" value="1"/>
</dbReference>
<evidence type="ECO:0000256" key="2">
    <source>
        <dbReference type="ARBA" id="ARBA00022741"/>
    </source>
</evidence>
<evidence type="ECO:0000259" key="4">
    <source>
        <dbReference type="PROSITE" id="PS50893"/>
    </source>
</evidence>
<dbReference type="GO" id="GO:0022857">
    <property type="term" value="F:transmembrane transporter activity"/>
    <property type="evidence" value="ECO:0007669"/>
    <property type="project" value="TreeGrafter"/>
</dbReference>
<dbReference type="InterPro" id="IPR003439">
    <property type="entry name" value="ABC_transporter-like_ATP-bd"/>
</dbReference>
<dbReference type="Pfam" id="PF00005">
    <property type="entry name" value="ABC_tran"/>
    <property type="match status" value="1"/>
</dbReference>
<feature type="domain" description="ABC transporter" evidence="4">
    <location>
        <begin position="1"/>
        <end position="225"/>
    </location>
</feature>
<accession>A0A923RUQ7</accession>
<dbReference type="InterPro" id="IPR017871">
    <property type="entry name" value="ABC_transporter-like_CS"/>
</dbReference>
<dbReference type="InterPro" id="IPR003593">
    <property type="entry name" value="AAA+_ATPase"/>
</dbReference>
<dbReference type="EMBL" id="JACOPL010000001">
    <property type="protein sequence ID" value="MBC5724123.1"/>
    <property type="molecule type" value="Genomic_DNA"/>
</dbReference>
<evidence type="ECO:0000256" key="3">
    <source>
        <dbReference type="ARBA" id="ARBA00022840"/>
    </source>
</evidence>
<keyword evidence="2" id="KW-0547">Nucleotide-binding</keyword>
<dbReference type="GO" id="GO:0016887">
    <property type="term" value="F:ATP hydrolysis activity"/>
    <property type="evidence" value="ECO:0007669"/>
    <property type="project" value="InterPro"/>
</dbReference>
<dbReference type="InterPro" id="IPR017911">
    <property type="entry name" value="MacB-like_ATP-bd"/>
</dbReference>
<dbReference type="SUPFAM" id="SSF52540">
    <property type="entry name" value="P-loop containing nucleoside triphosphate hydrolases"/>
    <property type="match status" value="1"/>
</dbReference>
<gene>
    <name evidence="5" type="ORF">H8S45_01355</name>
</gene>
<keyword evidence="3 5" id="KW-0067">ATP-binding</keyword>
<dbReference type="GO" id="GO:0005524">
    <property type="term" value="F:ATP binding"/>
    <property type="evidence" value="ECO:0007669"/>
    <property type="project" value="UniProtKB-KW"/>
</dbReference>
<dbReference type="Proteomes" id="UP000606499">
    <property type="component" value="Unassembled WGS sequence"/>
</dbReference>
<dbReference type="PANTHER" id="PTHR24220">
    <property type="entry name" value="IMPORT ATP-BINDING PROTEIN"/>
    <property type="match status" value="1"/>
</dbReference>
<dbReference type="GO" id="GO:0098796">
    <property type="term" value="C:membrane protein complex"/>
    <property type="evidence" value="ECO:0007669"/>
    <property type="project" value="UniProtKB-ARBA"/>
</dbReference>
<keyword evidence="6" id="KW-1185">Reference proteome</keyword>
<proteinExistence type="predicted"/>
<sequence length="225" mass="24431">MSKIYNEGKENEVRALDNISLTVPWGEFLCILGQSGSGKSTLMNILGCLDIPTYGTYYLNGQAVSDMKPSVLSGIRNREIGFIFQGFNLIPALTALENVELPLIYRGLGREERHQLAVDALTSVGLEKRMSHRPGEMSGGQQQRVAIARAVAAKPPIIMADEPTGNLDSASGLDIMQKLTALNEQGTSIILITHDNHLAQMARRIVTIQDGRIISDEAGRGGLDE</sequence>
<dbReference type="SMART" id="SM00382">
    <property type="entry name" value="AAA"/>
    <property type="match status" value="1"/>
</dbReference>
<dbReference type="InterPro" id="IPR015854">
    <property type="entry name" value="ABC_transpr_LolD-like"/>
</dbReference>
<name>A0A923RUQ7_9FIRM</name>
<evidence type="ECO:0000313" key="6">
    <source>
        <dbReference type="Proteomes" id="UP000606499"/>
    </source>
</evidence>
<dbReference type="PROSITE" id="PS50893">
    <property type="entry name" value="ABC_TRANSPORTER_2"/>
    <property type="match status" value="1"/>
</dbReference>
<evidence type="ECO:0000313" key="5">
    <source>
        <dbReference type="EMBL" id="MBC5724123.1"/>
    </source>
</evidence>
<evidence type="ECO:0000256" key="1">
    <source>
        <dbReference type="ARBA" id="ARBA00022448"/>
    </source>
</evidence>